<dbReference type="Proteomes" id="UP001378960">
    <property type="component" value="Unassembled WGS sequence"/>
</dbReference>
<sequence length="142" mass="15969">MPEDEELKSLAESRMMHECRLDRCDTNGLDAENCKKGGFPRPKCSGFKKTASGRILPPRGEGDKNIVSYDPILLKKYRCHVNLDFAGSAAVVKYLFKYMAKGADTLGMRREHVVDDGTRNTLPRDKIKEFIRGRYISGIQGA</sequence>
<evidence type="ECO:0000313" key="1">
    <source>
        <dbReference type="EMBL" id="GMM47343.1"/>
    </source>
</evidence>
<proteinExistence type="predicted"/>
<dbReference type="EMBL" id="BTGB01000005">
    <property type="protein sequence ID" value="GMM47343.1"/>
    <property type="molecule type" value="Genomic_DNA"/>
</dbReference>
<evidence type="ECO:0000313" key="2">
    <source>
        <dbReference type="Proteomes" id="UP001378960"/>
    </source>
</evidence>
<name>A0AAV5R7F6_PICKL</name>
<accession>A0AAV5R7F6</accession>
<protein>
    <submittedName>
        <fullName evidence="1">Uncharacterized protein</fullName>
    </submittedName>
</protein>
<dbReference type="AlphaFoldDB" id="A0AAV5R7F6"/>
<gene>
    <name evidence="1" type="ORF">DAPK24_039180</name>
</gene>
<keyword evidence="2" id="KW-1185">Reference proteome</keyword>
<reference evidence="1 2" key="1">
    <citation type="journal article" date="2023" name="Elife">
        <title>Identification of key yeast species and microbe-microbe interactions impacting larval growth of Drosophila in the wild.</title>
        <authorList>
            <person name="Mure A."/>
            <person name="Sugiura Y."/>
            <person name="Maeda R."/>
            <person name="Honda K."/>
            <person name="Sakurai N."/>
            <person name="Takahashi Y."/>
            <person name="Watada M."/>
            <person name="Katoh T."/>
            <person name="Gotoh A."/>
            <person name="Gotoh Y."/>
            <person name="Taniguchi I."/>
            <person name="Nakamura K."/>
            <person name="Hayashi T."/>
            <person name="Katayama T."/>
            <person name="Uemura T."/>
            <person name="Hattori Y."/>
        </authorList>
    </citation>
    <scope>NUCLEOTIDE SEQUENCE [LARGE SCALE GENOMIC DNA]</scope>
    <source>
        <strain evidence="1 2">PK-24</strain>
    </source>
</reference>
<organism evidence="1 2">
    <name type="scientific">Pichia kluyveri</name>
    <name type="common">Yeast</name>
    <dbReference type="NCBI Taxonomy" id="36015"/>
    <lineage>
        <taxon>Eukaryota</taxon>
        <taxon>Fungi</taxon>
        <taxon>Dikarya</taxon>
        <taxon>Ascomycota</taxon>
        <taxon>Saccharomycotina</taxon>
        <taxon>Pichiomycetes</taxon>
        <taxon>Pichiales</taxon>
        <taxon>Pichiaceae</taxon>
        <taxon>Pichia</taxon>
    </lineage>
</organism>
<comment type="caution">
    <text evidence="1">The sequence shown here is derived from an EMBL/GenBank/DDBJ whole genome shotgun (WGS) entry which is preliminary data.</text>
</comment>